<dbReference type="PROSITE" id="PS50026">
    <property type="entry name" value="EGF_3"/>
    <property type="match status" value="1"/>
</dbReference>
<sequence>MPDPGGPAETENLDDSFRFTELADRRGKITAKFTHLPRKTLRHRTKPDPPIRLEKMEETTNRISLALEIQEESLRTKPDWPQDCRRLSCHNGGTCVNRGGTFICSCTPGFKGRHCELSCQRMPHPCTRLYSETRSVPVWEGGACHYLYKRIYKVQQDVCYREICEQIFPSKSRTRRTNNQQ</sequence>
<evidence type="ECO:0000256" key="2">
    <source>
        <dbReference type="PROSITE-ProRule" id="PRU00076"/>
    </source>
</evidence>
<dbReference type="InterPro" id="IPR000742">
    <property type="entry name" value="EGF"/>
</dbReference>
<evidence type="ECO:0000313" key="4">
    <source>
        <dbReference type="EMBL" id="KAF6724218.1"/>
    </source>
</evidence>
<reference evidence="4" key="1">
    <citation type="journal article" name="BMC Genomics">
        <title>Long-read sequencing and de novo genome assembly of marine medaka (Oryzias melastigma).</title>
        <authorList>
            <person name="Liang P."/>
            <person name="Saqib H.S.A."/>
            <person name="Ni X."/>
            <person name="Shen Y."/>
        </authorList>
    </citation>
    <scope>NUCLEOTIDE SEQUENCE</scope>
    <source>
        <strain evidence="4">Bigg-433</strain>
    </source>
</reference>
<evidence type="ECO:0000256" key="1">
    <source>
        <dbReference type="ARBA" id="ARBA00023157"/>
    </source>
</evidence>
<name>A0A834C8X3_ORYME</name>
<dbReference type="AlphaFoldDB" id="A0A834C8X3"/>
<dbReference type="Gene3D" id="2.10.25.10">
    <property type="entry name" value="Laminin"/>
    <property type="match status" value="1"/>
</dbReference>
<gene>
    <name evidence="4" type="ORF">FQA47_016250</name>
</gene>
<dbReference type="CDD" id="cd00054">
    <property type="entry name" value="EGF_CA"/>
    <property type="match status" value="1"/>
</dbReference>
<accession>A0A834C8X3</accession>
<feature type="domain" description="EGF-like" evidence="3">
    <location>
        <begin position="80"/>
        <end position="116"/>
    </location>
</feature>
<dbReference type="PROSITE" id="PS00022">
    <property type="entry name" value="EGF_1"/>
    <property type="match status" value="1"/>
</dbReference>
<comment type="caution">
    <text evidence="2">Lacks conserved residue(s) required for the propagation of feature annotation.</text>
</comment>
<dbReference type="SUPFAM" id="SSF57196">
    <property type="entry name" value="EGF/Laminin"/>
    <property type="match status" value="1"/>
</dbReference>
<dbReference type="GO" id="GO:0005509">
    <property type="term" value="F:calcium ion binding"/>
    <property type="evidence" value="ECO:0007669"/>
    <property type="project" value="InterPro"/>
</dbReference>
<evidence type="ECO:0000259" key="3">
    <source>
        <dbReference type="PROSITE" id="PS50026"/>
    </source>
</evidence>
<comment type="caution">
    <text evidence="4">The sequence shown here is derived from an EMBL/GenBank/DDBJ whole genome shotgun (WGS) entry which is preliminary data.</text>
</comment>
<dbReference type="PROSITE" id="PS00010">
    <property type="entry name" value="ASX_HYDROXYL"/>
    <property type="match status" value="1"/>
</dbReference>
<dbReference type="EMBL" id="WKFB01000402">
    <property type="protein sequence ID" value="KAF6724218.1"/>
    <property type="molecule type" value="Genomic_DNA"/>
</dbReference>
<dbReference type="SMART" id="SM00181">
    <property type="entry name" value="EGF"/>
    <property type="match status" value="1"/>
</dbReference>
<keyword evidence="1 2" id="KW-1015">Disulfide bond</keyword>
<dbReference type="InterPro" id="IPR001881">
    <property type="entry name" value="EGF-like_Ca-bd_dom"/>
</dbReference>
<feature type="disulfide bond" evidence="2">
    <location>
        <begin position="106"/>
        <end position="115"/>
    </location>
</feature>
<keyword evidence="2" id="KW-0245">EGF-like domain</keyword>
<evidence type="ECO:0000313" key="5">
    <source>
        <dbReference type="Proteomes" id="UP000646548"/>
    </source>
</evidence>
<dbReference type="Pfam" id="PF00008">
    <property type="entry name" value="EGF"/>
    <property type="match status" value="1"/>
</dbReference>
<dbReference type="FunFam" id="2.10.25.10:FF:000745">
    <property type="entry name" value="Sushi, nidogen and EGF like domains 1"/>
    <property type="match status" value="1"/>
</dbReference>
<dbReference type="Proteomes" id="UP000646548">
    <property type="component" value="Unassembled WGS sequence"/>
</dbReference>
<dbReference type="SMART" id="SM00179">
    <property type="entry name" value="EGF_CA"/>
    <property type="match status" value="1"/>
</dbReference>
<protein>
    <submittedName>
        <fullName evidence="4">Sushi, nidogen and EGF-like domain-containing protein 1</fullName>
    </submittedName>
</protein>
<dbReference type="InterPro" id="IPR000152">
    <property type="entry name" value="EGF-type_Asp/Asn_hydroxyl_site"/>
</dbReference>
<organism evidence="4 5">
    <name type="scientific">Oryzias melastigma</name>
    <name type="common">Marine medaka</name>
    <dbReference type="NCBI Taxonomy" id="30732"/>
    <lineage>
        <taxon>Eukaryota</taxon>
        <taxon>Metazoa</taxon>
        <taxon>Chordata</taxon>
        <taxon>Craniata</taxon>
        <taxon>Vertebrata</taxon>
        <taxon>Euteleostomi</taxon>
        <taxon>Actinopterygii</taxon>
        <taxon>Neopterygii</taxon>
        <taxon>Teleostei</taxon>
        <taxon>Neoteleostei</taxon>
        <taxon>Acanthomorphata</taxon>
        <taxon>Ovalentaria</taxon>
        <taxon>Atherinomorphae</taxon>
        <taxon>Beloniformes</taxon>
        <taxon>Adrianichthyidae</taxon>
        <taxon>Oryziinae</taxon>
        <taxon>Oryzias</taxon>
    </lineage>
</organism>
<proteinExistence type="predicted"/>